<dbReference type="EMBL" id="FOFU01000001">
    <property type="protein sequence ID" value="SEP65508.1"/>
    <property type="molecule type" value="Genomic_DNA"/>
</dbReference>
<dbReference type="RefSeq" id="WP_074639820.1">
    <property type="nucleotide sequence ID" value="NZ_FOFU01000001.1"/>
</dbReference>
<protein>
    <submittedName>
        <fullName evidence="3">Uncharacterized protein</fullName>
    </submittedName>
</protein>
<proteinExistence type="predicted"/>
<keyword evidence="2" id="KW-0472">Membrane</keyword>
<keyword evidence="2" id="KW-0812">Transmembrane</keyword>
<dbReference type="InterPro" id="IPR043751">
    <property type="entry name" value="DUF5696"/>
</dbReference>
<evidence type="ECO:0000256" key="1">
    <source>
        <dbReference type="SAM" id="MobiDB-lite"/>
    </source>
</evidence>
<feature type="transmembrane region" description="Helical" evidence="2">
    <location>
        <begin position="48"/>
        <end position="67"/>
    </location>
</feature>
<dbReference type="Proteomes" id="UP000182360">
    <property type="component" value="Unassembled WGS sequence"/>
</dbReference>
<reference evidence="3 4" key="1">
    <citation type="submission" date="2016-10" db="EMBL/GenBank/DDBJ databases">
        <authorList>
            <person name="de Groot N.N."/>
        </authorList>
    </citation>
    <scope>NUCLEOTIDE SEQUENCE [LARGE SCALE GENOMIC DNA]</scope>
    <source>
        <strain evidence="3 4">B25</strain>
    </source>
</reference>
<dbReference type="Pfam" id="PF18952">
    <property type="entry name" value="DUF5696"/>
    <property type="match status" value="1"/>
</dbReference>
<evidence type="ECO:0000313" key="4">
    <source>
        <dbReference type="Proteomes" id="UP000182360"/>
    </source>
</evidence>
<keyword evidence="4" id="KW-1185">Reference proteome</keyword>
<evidence type="ECO:0000313" key="3">
    <source>
        <dbReference type="EMBL" id="SEP65508.1"/>
    </source>
</evidence>
<accession>A0A1H8ZPB6</accession>
<sequence length="891" mass="101702">MEKEKKVKEPKAPKAPKVKKSKYPEGYIGRPKPMKTKTFEFHKPTAKFWVGFGFTLAVIGFLTYIVIRLIQVGNAVQPPLEYYEAEKIADTYTLENNYLKFEMNGKTTTFTVLQKNTGKVWYSNPQGAMTDKLALVKEKNNMMSTLLVKYSTENGSDDTYDTYTNSVQRNFYNIVKKGNEITVNYTVGQMDREYIFPLIMYQDEFDKWTEGLTKSQTSAVGRAYHKYNKSSFKGSELSDMLEKYPGMEDQNLYLVFENVQTHVKVQMEELFAKQGFTYEDYLKNKELYKESNIKEVPAFNVSITYKLDGNNLVVNVPFNEISYRLKYPITQLSVLPYFGAAGPDDEGYMLIPEGGGSIINFNNGKTKQNGYYADCYGWDYAMERKAVITETRAAYPVFAISYPDSSVLSVIEKGAEYAGITAEIAGKLGSYNYIRADYKMLHREQYEVTARSQSAQFVYEPQLPQEEYIQQSFTFVDSGSYVDMAKAYRNKLFAGAKKQNVQNVPVAVEIVGAIEKKQQIAGMPKVRPYKLTSYKDAGKIINEIDELGIKDVNYKLSGFVNGGIRQKFMNKINFIKVLGGKSDFKKMLKSVEETSGKLYLDGAVQTAYRSNIFDGFFSYRDAARFVSDELCELSEYTPIWYGKDPERDNYYLLNNKNRIKGAEKFLKSASKMKLDGVSFRDNGNLLSSDFNDRAPLTRAQETANQIAKFDEAAEKGLAIMINGGNDYAVTKADFVTNMPLHGNQYAIIDGIVPFYQIALHGYVNYAGSPINLAYEKDQILLESAEAGAGLQFSFINASERDLQETNYTEYYASNFDEWKEKLSEVYEEYNSKMSPVMNSLIKNHEYVSDNVTKTTYENGYVVYVNFSYKNYITPSGKFIPEREYRVMKVED</sequence>
<organism evidence="3 4">
    <name type="scientific">Treponema bryantii</name>
    <dbReference type="NCBI Taxonomy" id="163"/>
    <lineage>
        <taxon>Bacteria</taxon>
        <taxon>Pseudomonadati</taxon>
        <taxon>Spirochaetota</taxon>
        <taxon>Spirochaetia</taxon>
        <taxon>Spirochaetales</taxon>
        <taxon>Treponemataceae</taxon>
        <taxon>Treponema</taxon>
    </lineage>
</organism>
<dbReference type="OrthoDB" id="9793135at2"/>
<name>A0A1H8ZPB6_9SPIR</name>
<evidence type="ECO:0000256" key="2">
    <source>
        <dbReference type="SAM" id="Phobius"/>
    </source>
</evidence>
<keyword evidence="2" id="KW-1133">Transmembrane helix</keyword>
<feature type="compositionally biased region" description="Basic and acidic residues" evidence="1">
    <location>
        <begin position="1"/>
        <end position="12"/>
    </location>
</feature>
<feature type="region of interest" description="Disordered" evidence="1">
    <location>
        <begin position="1"/>
        <end position="26"/>
    </location>
</feature>
<dbReference type="AlphaFoldDB" id="A0A1H8ZPB6"/>
<gene>
    <name evidence="3" type="ORF">SAMN04487977_10124</name>
</gene>